<gene>
    <name evidence="1" type="ORF">HY3_15445</name>
</gene>
<proteinExistence type="predicted"/>
<reference evidence="1 2" key="1">
    <citation type="submission" date="2013-04" db="EMBL/GenBank/DDBJ databases">
        <title>Hyphomonas sp. T24B3 Genome Sequencing.</title>
        <authorList>
            <person name="Lai Q."/>
            <person name="Shao Z."/>
        </authorList>
    </citation>
    <scope>NUCLEOTIDE SEQUENCE [LARGE SCALE GENOMIC DNA]</scope>
    <source>
        <strain evidence="1 2">T24B3</strain>
    </source>
</reference>
<name>A0A8B2PPU0_9PROT</name>
<protein>
    <submittedName>
        <fullName evidence="1">Uncharacterized protein</fullName>
    </submittedName>
</protein>
<comment type="caution">
    <text evidence="1">The sequence shown here is derived from an EMBL/GenBank/DDBJ whole genome shotgun (WGS) entry which is preliminary data.</text>
</comment>
<dbReference type="Proteomes" id="UP000249123">
    <property type="component" value="Unassembled WGS sequence"/>
</dbReference>
<dbReference type="AlphaFoldDB" id="A0A8B2PPU0"/>
<evidence type="ECO:0000313" key="1">
    <source>
        <dbReference type="EMBL" id="RAN32191.1"/>
    </source>
</evidence>
<keyword evidence="2" id="KW-1185">Reference proteome</keyword>
<dbReference type="EMBL" id="AWFB01000036">
    <property type="protein sequence ID" value="RAN32191.1"/>
    <property type="molecule type" value="Genomic_DNA"/>
</dbReference>
<sequence length="109" mass="11638">MRMNSRTLMWICRTNRPVHAGVPLSTQSAIIQLCADEFQASPCDAVRPAASGGDGALALQLAEEAEVQARIAPAIAGKAMQLFRFVVVVTGDFDMPALCEQMEDALFGA</sequence>
<evidence type="ECO:0000313" key="2">
    <source>
        <dbReference type="Proteomes" id="UP000249123"/>
    </source>
</evidence>
<accession>A0A8B2PPU0</accession>
<organism evidence="1 2">
    <name type="scientific">Hyphomonas pacifica</name>
    <dbReference type="NCBI Taxonomy" id="1280941"/>
    <lineage>
        <taxon>Bacteria</taxon>
        <taxon>Pseudomonadati</taxon>
        <taxon>Pseudomonadota</taxon>
        <taxon>Alphaproteobacteria</taxon>
        <taxon>Hyphomonadales</taxon>
        <taxon>Hyphomonadaceae</taxon>
        <taxon>Hyphomonas</taxon>
    </lineage>
</organism>